<comment type="caution">
    <text evidence="1">The sequence shown here is derived from an EMBL/GenBank/DDBJ whole genome shotgun (WGS) entry which is preliminary data.</text>
</comment>
<reference evidence="1" key="1">
    <citation type="journal article" date="2020" name="mSystems">
        <title>Genome- and Community-Level Interaction Insights into Carbon Utilization and Element Cycling Functions of Hydrothermarchaeota in Hydrothermal Sediment.</title>
        <authorList>
            <person name="Zhou Z."/>
            <person name="Liu Y."/>
            <person name="Xu W."/>
            <person name="Pan J."/>
            <person name="Luo Z.H."/>
            <person name="Li M."/>
        </authorList>
    </citation>
    <scope>NUCLEOTIDE SEQUENCE [LARGE SCALE GENOMIC DNA]</scope>
    <source>
        <strain evidence="1">SpSt-402</strain>
    </source>
</reference>
<proteinExistence type="predicted"/>
<accession>A0A832M611</accession>
<protein>
    <submittedName>
        <fullName evidence="1">Uncharacterized protein</fullName>
    </submittedName>
</protein>
<evidence type="ECO:0000313" key="1">
    <source>
        <dbReference type="EMBL" id="HGW94821.1"/>
    </source>
</evidence>
<name>A0A832M611_9CYAN</name>
<gene>
    <name evidence="1" type="ORF">ENR47_11140</name>
</gene>
<dbReference type="AlphaFoldDB" id="A0A832M611"/>
<organism evidence="1">
    <name type="scientific">Oscillatoriales cyanobacterium SpSt-402</name>
    <dbReference type="NCBI Taxonomy" id="2282168"/>
    <lineage>
        <taxon>Bacteria</taxon>
        <taxon>Bacillati</taxon>
        <taxon>Cyanobacteriota</taxon>
        <taxon>Cyanophyceae</taxon>
        <taxon>Oscillatoriophycideae</taxon>
        <taxon>Oscillatoriales</taxon>
    </lineage>
</organism>
<sequence>MANEPGFVVDPLVIPTYIPRLNAFPPPQPGIFADPKICIPLNVKWVAFVAGILEVLMQPDLWQGNAETIAWAQQQVIMLQNAMFTGEPECVTIAPPETCEDGCVEYLPNTGLLNFEPNDPYGNQAADPPPGYLINPWYSNPTIPPIGVIPTDAMVNTLAVAFENWGDIISQSGLPRARFYFDGAGEVEIELVNVIQGGLCLITVDDNPLTTRIVETELADIPDLMTIGGILGVIVDGLFTVTSVTEIEVLTPGLHHIDITFLPKLDEESLLGFGGGIRRVSFCGPDIQATCEGGFMSEECCNAIVESINAQTEALNSLASVVSAGMTSISLNLAQIRSSMCPCDAETGTPIMPPPEQEESVRCRVADGVARHIIEQAKRPLQYLIDNWPSTLVLEFYEQFPYVPINGYYPIFEMYSRLIDVTFPTVNAQALIDQLSHSSWVDEKVCQLYCALPSTGDFDIAVRQEFWNSITNELLDVNLYFANWVINAPVSYLQAKAQQFATIPSEFDCGDCICALNIVCENEFNFLTARYGWEQQPETVGGVTYPRGEWLQGIGWTFTTRGTQNRIVIAIDHEQATVNTVKITFQYNRFGTNALTRNVTRIGIDGVNYVDAFGSVTDLGDNRWEVEVEVAEDADTERMQILLQFSSGSPETAVLILEKVEVNCNVG</sequence>
<dbReference type="EMBL" id="DSRD01000692">
    <property type="protein sequence ID" value="HGW94821.1"/>
    <property type="molecule type" value="Genomic_DNA"/>
</dbReference>